<evidence type="ECO:0000313" key="2">
    <source>
        <dbReference type="Proteomes" id="UP000515240"/>
    </source>
</evidence>
<dbReference type="Proteomes" id="UP000515240">
    <property type="component" value="Chromosome"/>
</dbReference>
<proteinExistence type="predicted"/>
<sequence>MEPIPQKPPRRLQVKIAARLCNTLLEGSGLCVRDWQLPGTNPLPKHKRFTLETTDGDDWEAISDIYALHAQLLADEEKKA</sequence>
<organism evidence="1 2">
    <name type="scientific">Comamonas piscis</name>
    <dbReference type="NCBI Taxonomy" id="1562974"/>
    <lineage>
        <taxon>Bacteria</taxon>
        <taxon>Pseudomonadati</taxon>
        <taxon>Pseudomonadota</taxon>
        <taxon>Betaproteobacteria</taxon>
        <taxon>Burkholderiales</taxon>
        <taxon>Comamonadaceae</taxon>
        <taxon>Comamonas</taxon>
    </lineage>
</organism>
<dbReference type="EMBL" id="CP058554">
    <property type="protein sequence ID" value="QMV75068.1"/>
    <property type="molecule type" value="Genomic_DNA"/>
</dbReference>
<evidence type="ECO:0000313" key="1">
    <source>
        <dbReference type="EMBL" id="QMV75068.1"/>
    </source>
</evidence>
<keyword evidence="2" id="KW-1185">Reference proteome</keyword>
<accession>A0A7G5EM43</accession>
<name>A0A7G5EM43_9BURK</name>
<gene>
    <name evidence="1" type="ORF">HS961_20710</name>
</gene>
<reference evidence="1 2" key="1">
    <citation type="journal article" date="2020" name="G3 (Bethesda)">
        <title>CeMbio - The Caenorhabditis elegans Microbiome Resource.</title>
        <authorList>
            <person name="Dirksen P."/>
            <person name="Assie A."/>
            <person name="Zimmermann J."/>
            <person name="Zhang F."/>
            <person name="Tietje A.M."/>
            <person name="Marsh S.A."/>
            <person name="Felix M.A."/>
            <person name="Shapira M."/>
            <person name="Kaleta C."/>
            <person name="Schulenburg H."/>
            <person name="Samuel B."/>
        </authorList>
    </citation>
    <scope>NUCLEOTIDE SEQUENCE [LARGE SCALE GENOMIC DNA]</scope>
    <source>
        <strain evidence="1 2">BIGb0172</strain>
    </source>
</reference>
<protein>
    <submittedName>
        <fullName evidence="1">Uncharacterized protein</fullName>
    </submittedName>
</protein>
<dbReference type="AlphaFoldDB" id="A0A7G5EM43"/>
<dbReference type="KEGG" id="cpis:HS961_20710"/>
<dbReference type="RefSeq" id="WP_182325263.1">
    <property type="nucleotide sequence ID" value="NZ_CP058554.1"/>
</dbReference>